<evidence type="ECO:0000256" key="1">
    <source>
        <dbReference type="ARBA" id="ARBA00022801"/>
    </source>
</evidence>
<keyword evidence="1" id="KW-0378">Hydrolase</keyword>
<proteinExistence type="predicted"/>
<dbReference type="Proteomes" id="UP000238083">
    <property type="component" value="Unassembled WGS sequence"/>
</dbReference>
<dbReference type="InterPro" id="IPR042001">
    <property type="entry name" value="Sortase_F"/>
</dbReference>
<dbReference type="InterPro" id="IPR005754">
    <property type="entry name" value="Sortase"/>
</dbReference>
<evidence type="ECO:0000313" key="2">
    <source>
        <dbReference type="EMBL" id="PRY14079.1"/>
    </source>
</evidence>
<dbReference type="EMBL" id="PVZF01000007">
    <property type="protein sequence ID" value="PRY14079.1"/>
    <property type="molecule type" value="Genomic_DNA"/>
</dbReference>
<dbReference type="InterPro" id="IPR023365">
    <property type="entry name" value="Sortase_dom-sf"/>
</dbReference>
<dbReference type="AlphaFoldDB" id="A0A2T0R2P6"/>
<dbReference type="Pfam" id="PF04203">
    <property type="entry name" value="Sortase"/>
    <property type="match status" value="1"/>
</dbReference>
<sequence>MRRPERTAHRWNLLAAALAVTGTCLSVGWWTARPAPGFGQLPVAAPAPAPPTRTPTAAAGPVAAAPVIGRTLATPTVAPRPPAPVRLEVPSLGVDAEVVAVGVRDDGAMELPEDPRRVGWYRWGPVPGQEGNAVLAGHVDTRRAGAGALLDLASVEPGALVRVTGADGAVREFHVTARVAVAKEELPTAEVFARQGPARLVVITCGGPFDRASGRYEQNVVVTAG</sequence>
<protein>
    <submittedName>
        <fullName evidence="2">Sortase family protein</fullName>
    </submittedName>
</protein>
<accession>A0A2T0R2P6</accession>
<reference evidence="2 3" key="1">
    <citation type="submission" date="2018-03" db="EMBL/GenBank/DDBJ databases">
        <title>Genomic Encyclopedia of Archaeal and Bacterial Type Strains, Phase II (KMG-II): from individual species to whole genera.</title>
        <authorList>
            <person name="Goeker M."/>
        </authorList>
    </citation>
    <scope>NUCLEOTIDE SEQUENCE [LARGE SCALE GENOMIC DNA]</scope>
    <source>
        <strain evidence="2 3">DSM 19711</strain>
    </source>
</reference>
<organism evidence="2 3">
    <name type="scientific">Kineococcus rhizosphaerae</name>
    <dbReference type="NCBI Taxonomy" id="559628"/>
    <lineage>
        <taxon>Bacteria</taxon>
        <taxon>Bacillati</taxon>
        <taxon>Actinomycetota</taxon>
        <taxon>Actinomycetes</taxon>
        <taxon>Kineosporiales</taxon>
        <taxon>Kineosporiaceae</taxon>
        <taxon>Kineococcus</taxon>
    </lineage>
</organism>
<dbReference type="CDD" id="cd05829">
    <property type="entry name" value="Sortase_F"/>
    <property type="match status" value="1"/>
</dbReference>
<dbReference type="OrthoDB" id="525039at2"/>
<dbReference type="GO" id="GO:0016787">
    <property type="term" value="F:hydrolase activity"/>
    <property type="evidence" value="ECO:0007669"/>
    <property type="project" value="UniProtKB-KW"/>
</dbReference>
<evidence type="ECO:0000313" key="3">
    <source>
        <dbReference type="Proteomes" id="UP000238083"/>
    </source>
</evidence>
<dbReference type="RefSeq" id="WP_106211768.1">
    <property type="nucleotide sequence ID" value="NZ_PVZF01000007.1"/>
</dbReference>
<keyword evidence="3" id="KW-1185">Reference proteome</keyword>
<dbReference type="Gene3D" id="2.40.260.10">
    <property type="entry name" value="Sortase"/>
    <property type="match status" value="1"/>
</dbReference>
<name>A0A2T0R2P6_9ACTN</name>
<comment type="caution">
    <text evidence="2">The sequence shown here is derived from an EMBL/GenBank/DDBJ whole genome shotgun (WGS) entry which is preliminary data.</text>
</comment>
<gene>
    <name evidence="2" type="ORF">CLV37_107198</name>
</gene>
<dbReference type="SUPFAM" id="SSF63817">
    <property type="entry name" value="Sortase"/>
    <property type="match status" value="1"/>
</dbReference>